<reference evidence="1" key="1">
    <citation type="submission" date="2021-06" db="EMBL/GenBank/DDBJ databases">
        <authorList>
            <person name="Kallberg Y."/>
            <person name="Tangrot J."/>
            <person name="Rosling A."/>
        </authorList>
    </citation>
    <scope>NUCLEOTIDE SEQUENCE</scope>
    <source>
        <strain evidence="1">MT106</strain>
    </source>
</reference>
<name>A0A9N8Z9E4_9GLOM</name>
<protein>
    <submittedName>
        <fullName evidence="1">4153_t:CDS:1</fullName>
    </submittedName>
</protein>
<organism evidence="1 2">
    <name type="scientific">Ambispora gerdemannii</name>
    <dbReference type="NCBI Taxonomy" id="144530"/>
    <lineage>
        <taxon>Eukaryota</taxon>
        <taxon>Fungi</taxon>
        <taxon>Fungi incertae sedis</taxon>
        <taxon>Mucoromycota</taxon>
        <taxon>Glomeromycotina</taxon>
        <taxon>Glomeromycetes</taxon>
        <taxon>Archaeosporales</taxon>
        <taxon>Ambisporaceae</taxon>
        <taxon>Ambispora</taxon>
    </lineage>
</organism>
<dbReference type="EMBL" id="CAJVPL010000316">
    <property type="protein sequence ID" value="CAG8482372.1"/>
    <property type="molecule type" value="Genomic_DNA"/>
</dbReference>
<proteinExistence type="predicted"/>
<keyword evidence="2" id="KW-1185">Reference proteome</keyword>
<dbReference type="Proteomes" id="UP000789831">
    <property type="component" value="Unassembled WGS sequence"/>
</dbReference>
<evidence type="ECO:0000313" key="2">
    <source>
        <dbReference type="Proteomes" id="UP000789831"/>
    </source>
</evidence>
<dbReference type="AlphaFoldDB" id="A0A9N8Z9E4"/>
<gene>
    <name evidence="1" type="ORF">AGERDE_LOCUS3304</name>
</gene>
<comment type="caution">
    <text evidence="1">The sequence shown here is derived from an EMBL/GenBank/DDBJ whole genome shotgun (WGS) entry which is preliminary data.</text>
</comment>
<accession>A0A9N8Z9E4</accession>
<sequence>MISKVLKRKRIIDFKLLCPGYMCITTKVDGCTTVKVEVDTLPQR</sequence>
<evidence type="ECO:0000313" key="1">
    <source>
        <dbReference type="EMBL" id="CAG8482372.1"/>
    </source>
</evidence>